<dbReference type="SUPFAM" id="SSF48452">
    <property type="entry name" value="TPR-like"/>
    <property type="match status" value="1"/>
</dbReference>
<evidence type="ECO:0000256" key="1">
    <source>
        <dbReference type="PROSITE-ProRule" id="PRU00339"/>
    </source>
</evidence>
<dbReference type="Pfam" id="PF13181">
    <property type="entry name" value="TPR_8"/>
    <property type="match status" value="2"/>
</dbReference>
<proteinExistence type="predicted"/>
<accession>A0ABM0MH04</accession>
<dbReference type="Gene3D" id="1.10.3290.20">
    <property type="match status" value="1"/>
</dbReference>
<organism evidence="2 3">
    <name type="scientific">Saccoglossus kowalevskii</name>
    <name type="common">Acorn worm</name>
    <dbReference type="NCBI Taxonomy" id="10224"/>
    <lineage>
        <taxon>Eukaryota</taxon>
        <taxon>Metazoa</taxon>
        <taxon>Hemichordata</taxon>
        <taxon>Enteropneusta</taxon>
        <taxon>Harrimaniidae</taxon>
        <taxon>Saccoglossus</taxon>
    </lineage>
</organism>
<dbReference type="RefSeq" id="XP_006819295.1">
    <property type="nucleotide sequence ID" value="XM_006819232.1"/>
</dbReference>
<evidence type="ECO:0000313" key="3">
    <source>
        <dbReference type="RefSeq" id="XP_006819295.1"/>
    </source>
</evidence>
<dbReference type="Gene3D" id="1.25.40.10">
    <property type="entry name" value="Tetratricopeptide repeat domain"/>
    <property type="match status" value="2"/>
</dbReference>
<dbReference type="InterPro" id="IPR019734">
    <property type="entry name" value="TPR_rpt"/>
</dbReference>
<dbReference type="Proteomes" id="UP000694865">
    <property type="component" value="Unplaced"/>
</dbReference>
<reference evidence="3" key="1">
    <citation type="submission" date="2025-08" db="UniProtKB">
        <authorList>
            <consortium name="RefSeq"/>
        </authorList>
    </citation>
    <scope>IDENTIFICATION</scope>
    <source>
        <tissue evidence="3">Testes</tissue>
    </source>
</reference>
<keyword evidence="1" id="KW-0802">TPR repeat</keyword>
<sequence length="763" mass="85640">MCSNDVSLNSSEDTCTSQTSLEPGLLQKYASSIVERNMVPFATGDKKIDQKMAYSIVLLNTKNYDGCIEQLTSLLKDNPNIIGAYHVRGAAYAKKGFQSADSAIADLSKAIQLQPNAPEGWERRAEIYMSLGRTNEALADLTTAITLVPSAKAYAHRGTVHFKEENYLAAEEDFQKSLELDSKQSEIMHFRGLALYHQGKIKDSIEVFNTTLKLEPLCVDCRRSLGHAYRELGDFETSMQHFNTALSLQEDHVQSLQLRGSLLYQSGRPLEALKDFNKCLSVDSTNEACEYMRGLSHASIGQYYEAVKSNAKVQSNPPFLGQKTSNEFARVLYIREYSRYLHARLDTPVAEYSMDLDLQGAYKDNWAKGLPFKYSGYEEQPGLSPEINDVEVLDFDDLPADVQNLICTASSVGSMMQYEADGFLPNVRVHLAMGLAVIEIAQTIQHFWKASKISKNQIGRKWREIFDIAVKWRRVIDPDQPVLWLDLMPSKSIQAGFNSHMHLVRGQVNNVRYTKYFDVVFNVTKKMVAQYGVNGNGHRRSEREILSTIDKITTCEELLKFVKKLKGNRNGGPGFMVATKLNSRKDKSQRYDGVMFTMTGDGNGILFSIDTATTKKRTEQYHSELEYIWGLLTEEARKGQSKDMDVHMDAVINLILSLVYYFYNLMPLSRGSSVVAYSVAMGLTMAAGKEVSGKIAKGKLVDLEAMLTGNPDAFIAMVKSWMNLQRSTINLSSLPKMHDTFPTLRTMLEALNAGADMCNTFNL</sequence>
<dbReference type="SMART" id="SM00028">
    <property type="entry name" value="TPR"/>
    <property type="match status" value="6"/>
</dbReference>
<protein>
    <submittedName>
        <fullName evidence="3">Tetratricopeptide repeat protein 13-like</fullName>
    </submittedName>
</protein>
<dbReference type="PANTHER" id="PTHR44523">
    <property type="entry name" value="TETRATRICOPEPTIDE REPEAT PROTEIN 13"/>
    <property type="match status" value="1"/>
</dbReference>
<feature type="repeat" description="TPR" evidence="1">
    <location>
        <begin position="151"/>
        <end position="184"/>
    </location>
</feature>
<dbReference type="GeneID" id="100378175"/>
<name>A0ABM0MH04_SACKO</name>
<dbReference type="PANTHER" id="PTHR44523:SF1">
    <property type="entry name" value="TETRATRICOPEPTIDE REPEAT PROTEIN 13"/>
    <property type="match status" value="1"/>
</dbReference>
<keyword evidence="2" id="KW-1185">Reference proteome</keyword>
<dbReference type="Pfam" id="PF13432">
    <property type="entry name" value="TPR_16"/>
    <property type="match status" value="2"/>
</dbReference>
<dbReference type="PROSITE" id="PS50005">
    <property type="entry name" value="TPR"/>
    <property type="match status" value="2"/>
</dbReference>
<dbReference type="InterPro" id="IPR011990">
    <property type="entry name" value="TPR-like_helical_dom_sf"/>
</dbReference>
<gene>
    <name evidence="3" type="primary">LOC100378175</name>
</gene>
<feature type="repeat" description="TPR" evidence="1">
    <location>
        <begin position="219"/>
        <end position="252"/>
    </location>
</feature>
<evidence type="ECO:0000313" key="2">
    <source>
        <dbReference type="Proteomes" id="UP000694865"/>
    </source>
</evidence>